<gene>
    <name evidence="1" type="ORF">M9H77_28524</name>
</gene>
<proteinExistence type="predicted"/>
<evidence type="ECO:0000313" key="2">
    <source>
        <dbReference type="Proteomes" id="UP001060085"/>
    </source>
</evidence>
<keyword evidence="2" id="KW-1185">Reference proteome</keyword>
<evidence type="ECO:0000313" key="1">
    <source>
        <dbReference type="EMBL" id="KAI5659731.1"/>
    </source>
</evidence>
<protein>
    <submittedName>
        <fullName evidence="1">Uncharacterized protein</fullName>
    </submittedName>
</protein>
<name>A0ACC0AJQ1_CATRO</name>
<organism evidence="1 2">
    <name type="scientific">Catharanthus roseus</name>
    <name type="common">Madagascar periwinkle</name>
    <name type="synonym">Vinca rosea</name>
    <dbReference type="NCBI Taxonomy" id="4058"/>
    <lineage>
        <taxon>Eukaryota</taxon>
        <taxon>Viridiplantae</taxon>
        <taxon>Streptophyta</taxon>
        <taxon>Embryophyta</taxon>
        <taxon>Tracheophyta</taxon>
        <taxon>Spermatophyta</taxon>
        <taxon>Magnoliopsida</taxon>
        <taxon>eudicotyledons</taxon>
        <taxon>Gunneridae</taxon>
        <taxon>Pentapetalae</taxon>
        <taxon>asterids</taxon>
        <taxon>lamiids</taxon>
        <taxon>Gentianales</taxon>
        <taxon>Apocynaceae</taxon>
        <taxon>Rauvolfioideae</taxon>
        <taxon>Vinceae</taxon>
        <taxon>Catharanthinae</taxon>
        <taxon>Catharanthus</taxon>
    </lineage>
</organism>
<sequence length="89" mass="9853">MNEDSALEKADYLAYDSDSRMEKLEEPVPAYLSRPNSNLWSFGLRLKAGMNAEKAFGENSVCWEEALLPIVAIAPSYLSSSCSFVASIR</sequence>
<accession>A0ACC0AJQ1</accession>
<dbReference type="Proteomes" id="UP001060085">
    <property type="component" value="Linkage Group LG06"/>
</dbReference>
<comment type="caution">
    <text evidence="1">The sequence shown here is derived from an EMBL/GenBank/DDBJ whole genome shotgun (WGS) entry which is preliminary data.</text>
</comment>
<reference evidence="2" key="1">
    <citation type="journal article" date="2023" name="Nat. Plants">
        <title>Single-cell RNA sequencing provides a high-resolution roadmap for understanding the multicellular compartmentation of specialized metabolism.</title>
        <authorList>
            <person name="Sun S."/>
            <person name="Shen X."/>
            <person name="Li Y."/>
            <person name="Li Y."/>
            <person name="Wang S."/>
            <person name="Li R."/>
            <person name="Zhang H."/>
            <person name="Shen G."/>
            <person name="Guo B."/>
            <person name="Wei J."/>
            <person name="Xu J."/>
            <person name="St-Pierre B."/>
            <person name="Chen S."/>
            <person name="Sun C."/>
        </authorList>
    </citation>
    <scope>NUCLEOTIDE SEQUENCE [LARGE SCALE GENOMIC DNA]</scope>
</reference>
<dbReference type="EMBL" id="CM044706">
    <property type="protein sequence ID" value="KAI5659731.1"/>
    <property type="molecule type" value="Genomic_DNA"/>
</dbReference>